<comment type="caution">
    <text evidence="2">The sequence shown here is derived from an EMBL/GenBank/DDBJ whole genome shotgun (WGS) entry which is preliminary data.</text>
</comment>
<dbReference type="RefSeq" id="WP_048915511.1">
    <property type="nucleotide sequence ID" value="NZ_CP188307.1"/>
</dbReference>
<keyword evidence="3" id="KW-1185">Reference proteome</keyword>
<name>A0ABU8DI34_ERWAP</name>
<feature type="signal peptide" evidence="1">
    <location>
        <begin position="1"/>
        <end position="22"/>
    </location>
</feature>
<evidence type="ECO:0000256" key="1">
    <source>
        <dbReference type="SAM" id="SignalP"/>
    </source>
</evidence>
<organism evidence="2 3">
    <name type="scientific">Erwinia aphidicola</name>
    <dbReference type="NCBI Taxonomy" id="68334"/>
    <lineage>
        <taxon>Bacteria</taxon>
        <taxon>Pseudomonadati</taxon>
        <taxon>Pseudomonadota</taxon>
        <taxon>Gammaproteobacteria</taxon>
        <taxon>Enterobacterales</taxon>
        <taxon>Erwiniaceae</taxon>
        <taxon>Erwinia</taxon>
    </lineage>
</organism>
<evidence type="ECO:0000313" key="2">
    <source>
        <dbReference type="EMBL" id="MEI2683162.1"/>
    </source>
</evidence>
<dbReference type="Proteomes" id="UP001306592">
    <property type="component" value="Unassembled WGS sequence"/>
</dbReference>
<sequence length="105" mass="11169">MKSILSAAAVVLFASWTSSVMAGNSQSTSGSGVINFQGSIVESLCDSDVNKTQVNVSCQRNGKTKVSTLALNSTTAQQLPYNIGSSKIHWIDAQRRVGIVTVEYQ</sequence>
<reference evidence="2 3" key="1">
    <citation type="submission" date="2024-02" db="EMBL/GenBank/DDBJ databases">
        <title>First report Erwinia aphidicola in onion in Chile.</title>
        <authorList>
            <person name="Valenzuela M."/>
            <person name="Pena M."/>
            <person name="Dutta B."/>
        </authorList>
    </citation>
    <scope>NUCLEOTIDE SEQUENCE [LARGE SCALE GENOMIC DNA]</scope>
    <source>
        <strain evidence="2 3">QCJ3A</strain>
    </source>
</reference>
<proteinExistence type="predicted"/>
<dbReference type="GeneID" id="89472622"/>
<feature type="chain" id="PRO_5047377685" evidence="1">
    <location>
        <begin position="23"/>
        <end position="105"/>
    </location>
</feature>
<protein>
    <submittedName>
        <fullName evidence="2">Type 1 fimbrial protein</fullName>
    </submittedName>
</protein>
<gene>
    <name evidence="2" type="ORF">V8N49_16050</name>
</gene>
<keyword evidence="1" id="KW-0732">Signal</keyword>
<dbReference type="EMBL" id="JBANEI010000012">
    <property type="protein sequence ID" value="MEI2683162.1"/>
    <property type="molecule type" value="Genomic_DNA"/>
</dbReference>
<evidence type="ECO:0000313" key="3">
    <source>
        <dbReference type="Proteomes" id="UP001306592"/>
    </source>
</evidence>
<accession>A0ABU8DI34</accession>